<comment type="function">
    <text evidence="12">Inactive carboxypeptidase that may play a role in cell wall organization and biogenesis.</text>
</comment>
<dbReference type="PRINTS" id="PR00765">
    <property type="entry name" value="CRBOXYPTASEA"/>
</dbReference>
<comment type="caution">
    <text evidence="15">Lacks conserved residue(s) required for the propagation of feature annotation.</text>
</comment>
<gene>
    <name evidence="17" type="ORF">K490DRAFT_13562</name>
</gene>
<dbReference type="PROSITE" id="PS52035">
    <property type="entry name" value="PEPTIDASE_M14"/>
    <property type="match status" value="1"/>
</dbReference>
<evidence type="ECO:0000256" key="3">
    <source>
        <dbReference type="ARBA" id="ARBA00004613"/>
    </source>
</evidence>
<dbReference type="FunFam" id="3.40.630.10:FF:000060">
    <property type="entry name" value="Putative metallocarboxypeptidase ecm14"/>
    <property type="match status" value="1"/>
</dbReference>
<reference evidence="17" key="1">
    <citation type="journal article" date="2020" name="Stud. Mycol.">
        <title>101 Dothideomycetes genomes: a test case for predicting lifestyles and emergence of pathogens.</title>
        <authorList>
            <person name="Haridas S."/>
            <person name="Albert R."/>
            <person name="Binder M."/>
            <person name="Bloem J."/>
            <person name="Labutti K."/>
            <person name="Salamov A."/>
            <person name="Andreopoulos B."/>
            <person name="Baker S."/>
            <person name="Barry K."/>
            <person name="Bills G."/>
            <person name="Bluhm B."/>
            <person name="Cannon C."/>
            <person name="Castanera R."/>
            <person name="Culley D."/>
            <person name="Daum C."/>
            <person name="Ezra D."/>
            <person name="Gonzalez J."/>
            <person name="Henrissat B."/>
            <person name="Kuo A."/>
            <person name="Liang C."/>
            <person name="Lipzen A."/>
            <person name="Lutzoni F."/>
            <person name="Magnuson J."/>
            <person name="Mondo S."/>
            <person name="Nolan M."/>
            <person name="Ohm R."/>
            <person name="Pangilinan J."/>
            <person name="Park H.-J."/>
            <person name="Ramirez L."/>
            <person name="Alfaro M."/>
            <person name="Sun H."/>
            <person name="Tritt A."/>
            <person name="Yoshinaga Y."/>
            <person name="Zwiers L.-H."/>
            <person name="Turgeon B."/>
            <person name="Goodwin S."/>
            <person name="Spatafora J."/>
            <person name="Crous P."/>
            <person name="Grigoriev I."/>
        </authorList>
    </citation>
    <scope>NUCLEOTIDE SEQUENCE</scope>
    <source>
        <strain evidence="17">CBS 121410</strain>
    </source>
</reference>
<accession>A0A9P4LWH9</accession>
<dbReference type="GO" id="GO:0006508">
    <property type="term" value="P:proteolysis"/>
    <property type="evidence" value="ECO:0007669"/>
    <property type="project" value="InterPro"/>
</dbReference>
<dbReference type="EMBL" id="ML978724">
    <property type="protein sequence ID" value="KAF2086504.1"/>
    <property type="molecule type" value="Genomic_DNA"/>
</dbReference>
<evidence type="ECO:0000259" key="16">
    <source>
        <dbReference type="PROSITE" id="PS52035"/>
    </source>
</evidence>
<dbReference type="SUPFAM" id="SSF53187">
    <property type="entry name" value="Zn-dependent exopeptidases"/>
    <property type="match status" value="1"/>
</dbReference>
<name>A0A9P4LWH9_9PEZI</name>
<comment type="caution">
    <text evidence="17">The sequence shown here is derived from an EMBL/GenBank/DDBJ whole genome shotgun (WGS) entry which is preliminary data.</text>
</comment>
<dbReference type="Gene3D" id="3.40.630.10">
    <property type="entry name" value="Zn peptidases"/>
    <property type="match status" value="1"/>
</dbReference>
<dbReference type="Pfam" id="PF00246">
    <property type="entry name" value="Peptidase_M14"/>
    <property type="match status" value="1"/>
</dbReference>
<keyword evidence="6" id="KW-0926">Vacuole</keyword>
<evidence type="ECO:0000313" key="17">
    <source>
        <dbReference type="EMBL" id="KAF2086504.1"/>
    </source>
</evidence>
<evidence type="ECO:0000256" key="10">
    <source>
        <dbReference type="ARBA" id="ARBA00023157"/>
    </source>
</evidence>
<feature type="domain" description="Peptidase M14" evidence="16">
    <location>
        <begin position="168"/>
        <end position="495"/>
    </location>
</feature>
<dbReference type="PANTHER" id="PTHR11705">
    <property type="entry name" value="PROTEASE FAMILY M14 CARBOXYPEPTIDASE A,B"/>
    <property type="match status" value="1"/>
</dbReference>
<evidence type="ECO:0000256" key="13">
    <source>
        <dbReference type="ARBA" id="ARBA00026187"/>
    </source>
</evidence>
<comment type="similarity">
    <text evidence="4 15">Belongs to the peptidase M14 family.</text>
</comment>
<keyword evidence="7" id="KW-0479">Metal-binding</keyword>
<dbReference type="GO" id="GO:0008270">
    <property type="term" value="F:zinc ion binding"/>
    <property type="evidence" value="ECO:0007669"/>
    <property type="project" value="InterPro"/>
</dbReference>
<keyword evidence="18" id="KW-1185">Reference proteome</keyword>
<dbReference type="InterPro" id="IPR057246">
    <property type="entry name" value="CARBOXYPEPT_ZN_1"/>
</dbReference>
<keyword evidence="10" id="KW-1015">Disulfide bond</keyword>
<evidence type="ECO:0000256" key="12">
    <source>
        <dbReference type="ARBA" id="ARBA00025210"/>
    </source>
</evidence>
<evidence type="ECO:0000313" key="18">
    <source>
        <dbReference type="Proteomes" id="UP000799776"/>
    </source>
</evidence>
<keyword evidence="5" id="KW-0964">Secreted</keyword>
<dbReference type="CDD" id="cd03860">
    <property type="entry name" value="M14_CP_A-B_like"/>
    <property type="match status" value="1"/>
</dbReference>
<evidence type="ECO:0000256" key="14">
    <source>
        <dbReference type="ARBA" id="ARBA00026213"/>
    </source>
</evidence>
<dbReference type="OrthoDB" id="3626597at2759"/>
<feature type="non-terminal residue" evidence="17">
    <location>
        <position position="1"/>
    </location>
</feature>
<dbReference type="AlphaFoldDB" id="A0A9P4LWH9"/>
<evidence type="ECO:0000256" key="6">
    <source>
        <dbReference type="ARBA" id="ARBA00022554"/>
    </source>
</evidence>
<sequence length="500" mass="56037">TATPHTQRDSRPSWRWLSDRIIRSVWRLPVSQAPVHAGSPQPVKGGRMSPSGALLARYGEDMVLRFNISTPYEAEKLAEAANVLFLDVWEFNDNWVDIRLAKDVVPSLLGLLPASLHDAHAPLMRDFELAQAIIDSYPSTDADFPPAREPFSHSLHSSQAQTNIFFRDYQPLSVITPWLRLLDSLFTTHVRLISIGTTFEGRDIPALRVGVHPTDNSNPSGPRKTVLITGGSHAREWISTSTVNYIAYSLITSYGKTGITTALLESFDWVFVPTLNPDGYVYSWETDRLWRKNRQMTSVRFCRGVDLDRSYSFHWDGDATQGNPCSESYSGEEPFQGVEAKAFAEWAKNETENNNVEIVGFLDLHSYSQQVLYPYSYSCYDDPPTLENLEELALGLAKAMRVSHGGHDYQATSACKGNVAYGNKNGKPSEKGYLPRIESGGGSALDWFYHELMIKNSYQIKLRDTGSYGFLLPKENIVPTGNEVLDAVYYLGKYMLGHLG</sequence>
<dbReference type="Proteomes" id="UP000799776">
    <property type="component" value="Unassembled WGS sequence"/>
</dbReference>
<proteinExistence type="inferred from homology"/>
<evidence type="ECO:0000256" key="7">
    <source>
        <dbReference type="ARBA" id="ARBA00022723"/>
    </source>
</evidence>
<evidence type="ECO:0000256" key="5">
    <source>
        <dbReference type="ARBA" id="ARBA00022525"/>
    </source>
</evidence>
<feature type="non-terminal residue" evidence="17">
    <location>
        <position position="500"/>
    </location>
</feature>
<dbReference type="GO" id="GO:0005773">
    <property type="term" value="C:vacuole"/>
    <property type="evidence" value="ECO:0007669"/>
    <property type="project" value="UniProtKB-SubCell"/>
</dbReference>
<dbReference type="PROSITE" id="PS00132">
    <property type="entry name" value="CARBOXYPEPT_ZN_1"/>
    <property type="match status" value="1"/>
</dbReference>
<comment type="subcellular location">
    <subcellularLocation>
        <location evidence="3">Secreted</location>
    </subcellularLocation>
    <subcellularLocation>
        <location evidence="2">Vacuole</location>
    </subcellularLocation>
</comment>
<keyword evidence="11" id="KW-0961">Cell wall biogenesis/degradation</keyword>
<dbReference type="PANTHER" id="PTHR11705:SF147">
    <property type="entry name" value="INACTIVE METALLOCARBOXYPEPTIDASE ECM14"/>
    <property type="match status" value="1"/>
</dbReference>
<dbReference type="GO" id="GO:0071555">
    <property type="term" value="P:cell wall organization"/>
    <property type="evidence" value="ECO:0007669"/>
    <property type="project" value="UniProtKB-KW"/>
</dbReference>
<comment type="cofactor">
    <cofactor evidence="1">
        <name>Zn(2+)</name>
        <dbReference type="ChEBI" id="CHEBI:29105"/>
    </cofactor>
</comment>
<evidence type="ECO:0000256" key="2">
    <source>
        <dbReference type="ARBA" id="ARBA00004116"/>
    </source>
</evidence>
<keyword evidence="9" id="KW-0862">Zinc</keyword>
<evidence type="ECO:0000256" key="9">
    <source>
        <dbReference type="ARBA" id="ARBA00022833"/>
    </source>
</evidence>
<dbReference type="InterPro" id="IPR000834">
    <property type="entry name" value="Peptidase_M14"/>
</dbReference>
<evidence type="ECO:0000256" key="15">
    <source>
        <dbReference type="PROSITE-ProRule" id="PRU01379"/>
    </source>
</evidence>
<dbReference type="SMART" id="SM00631">
    <property type="entry name" value="Zn_pept"/>
    <property type="match status" value="1"/>
</dbReference>
<evidence type="ECO:0000256" key="4">
    <source>
        <dbReference type="ARBA" id="ARBA00005988"/>
    </source>
</evidence>
<dbReference type="GO" id="GO:0004181">
    <property type="term" value="F:metallocarboxypeptidase activity"/>
    <property type="evidence" value="ECO:0007669"/>
    <property type="project" value="InterPro"/>
</dbReference>
<evidence type="ECO:0000256" key="11">
    <source>
        <dbReference type="ARBA" id="ARBA00023316"/>
    </source>
</evidence>
<protein>
    <recommendedName>
        <fullName evidence="13">Inactive metallocarboxypeptidase ECM14</fullName>
    </recommendedName>
    <alternativeName>
        <fullName evidence="14">Inactive metallocarboxypeptidase ecm14</fullName>
    </alternativeName>
</protein>
<evidence type="ECO:0000256" key="1">
    <source>
        <dbReference type="ARBA" id="ARBA00001947"/>
    </source>
</evidence>
<keyword evidence="8" id="KW-0732">Signal</keyword>
<dbReference type="GO" id="GO:0005576">
    <property type="term" value="C:extracellular region"/>
    <property type="evidence" value="ECO:0007669"/>
    <property type="project" value="UniProtKB-SubCell"/>
</dbReference>
<organism evidence="17 18">
    <name type="scientific">Saccharata proteae CBS 121410</name>
    <dbReference type="NCBI Taxonomy" id="1314787"/>
    <lineage>
        <taxon>Eukaryota</taxon>
        <taxon>Fungi</taxon>
        <taxon>Dikarya</taxon>
        <taxon>Ascomycota</taxon>
        <taxon>Pezizomycotina</taxon>
        <taxon>Dothideomycetes</taxon>
        <taxon>Dothideomycetes incertae sedis</taxon>
        <taxon>Botryosphaeriales</taxon>
        <taxon>Saccharataceae</taxon>
        <taxon>Saccharata</taxon>
    </lineage>
</organism>
<evidence type="ECO:0000256" key="8">
    <source>
        <dbReference type="ARBA" id="ARBA00022729"/>
    </source>
</evidence>